<dbReference type="PANTHER" id="PTHR30329:SF21">
    <property type="entry name" value="LIPOPROTEIN YIAD-RELATED"/>
    <property type="match status" value="1"/>
</dbReference>
<dbReference type="PANTHER" id="PTHR30329">
    <property type="entry name" value="STATOR ELEMENT OF FLAGELLAR MOTOR COMPLEX"/>
    <property type="match status" value="1"/>
</dbReference>
<dbReference type="STRING" id="1524460.IX84_27205"/>
<gene>
    <name evidence="7" type="ORF">IX84_27205</name>
</gene>
<evidence type="ECO:0000256" key="5">
    <source>
        <dbReference type="SAM" id="MobiDB-lite"/>
    </source>
</evidence>
<dbReference type="InterPro" id="IPR036737">
    <property type="entry name" value="OmpA-like_sf"/>
</dbReference>
<feature type="compositionally biased region" description="Polar residues" evidence="5">
    <location>
        <begin position="115"/>
        <end position="127"/>
    </location>
</feature>
<keyword evidence="2 4" id="KW-0472">Membrane</keyword>
<evidence type="ECO:0000313" key="7">
    <source>
        <dbReference type="EMBL" id="KGE85513.1"/>
    </source>
</evidence>
<dbReference type="Gene3D" id="3.30.1330.60">
    <property type="entry name" value="OmpA-like domain"/>
    <property type="match status" value="1"/>
</dbReference>
<dbReference type="SUPFAM" id="SSF103088">
    <property type="entry name" value="OmpA-like"/>
    <property type="match status" value="1"/>
</dbReference>
<feature type="region of interest" description="Disordered" evidence="5">
    <location>
        <begin position="104"/>
        <end position="127"/>
    </location>
</feature>
<dbReference type="CDD" id="cd07185">
    <property type="entry name" value="OmpA_C-like"/>
    <property type="match status" value="1"/>
</dbReference>
<proteinExistence type="predicted"/>
<dbReference type="PRINTS" id="PR01021">
    <property type="entry name" value="OMPADOMAIN"/>
</dbReference>
<dbReference type="InterPro" id="IPR006664">
    <property type="entry name" value="OMP_bac"/>
</dbReference>
<dbReference type="Pfam" id="PF00691">
    <property type="entry name" value="OmpA"/>
    <property type="match status" value="1"/>
</dbReference>
<protein>
    <recommendedName>
        <fullName evidence="6">OmpA-like domain-containing protein</fullName>
    </recommendedName>
</protein>
<feature type="domain" description="OmpA-like" evidence="6">
    <location>
        <begin position="1"/>
        <end position="106"/>
    </location>
</feature>
<organism evidence="7 8">
    <name type="scientific">Phaeodactylibacter xiamenensis</name>
    <dbReference type="NCBI Taxonomy" id="1524460"/>
    <lineage>
        <taxon>Bacteria</taxon>
        <taxon>Pseudomonadati</taxon>
        <taxon>Bacteroidota</taxon>
        <taxon>Saprospiria</taxon>
        <taxon>Saprospirales</taxon>
        <taxon>Haliscomenobacteraceae</taxon>
        <taxon>Phaeodactylibacter</taxon>
    </lineage>
</organism>
<keyword evidence="8" id="KW-1185">Reference proteome</keyword>
<dbReference type="PROSITE" id="PS51123">
    <property type="entry name" value="OMPA_2"/>
    <property type="match status" value="1"/>
</dbReference>
<dbReference type="EMBL" id="JPOS01000089">
    <property type="protein sequence ID" value="KGE85513.1"/>
    <property type="molecule type" value="Genomic_DNA"/>
</dbReference>
<dbReference type="GO" id="GO:0009279">
    <property type="term" value="C:cell outer membrane"/>
    <property type="evidence" value="ECO:0007669"/>
    <property type="project" value="UniProtKB-SubCell"/>
</dbReference>
<dbReference type="AlphaFoldDB" id="A0A098S113"/>
<accession>A0A098S113</accession>
<evidence type="ECO:0000256" key="1">
    <source>
        <dbReference type="ARBA" id="ARBA00004442"/>
    </source>
</evidence>
<name>A0A098S113_9BACT</name>
<dbReference type="Proteomes" id="UP000029736">
    <property type="component" value="Unassembled WGS sequence"/>
</dbReference>
<dbReference type="InterPro" id="IPR050330">
    <property type="entry name" value="Bact_OuterMem_StrucFunc"/>
</dbReference>
<reference evidence="7 8" key="1">
    <citation type="journal article" date="2014" name="Int. J. Syst. Evol. Microbiol.">
        <title>Phaeodactylibacter xiamenensis gen. nov., sp. nov., a member of the family Saprospiraceae isolated from the marine alga Phaeodactylum tricornutum.</title>
        <authorList>
            <person name="Chen Z.Jr."/>
            <person name="Lei X."/>
            <person name="Lai Q."/>
            <person name="Li Y."/>
            <person name="Zhang B."/>
            <person name="Zhang J."/>
            <person name="Zhang H."/>
            <person name="Yang L."/>
            <person name="Zheng W."/>
            <person name="Tian Y."/>
            <person name="Yu Z."/>
            <person name="Xu H.Jr."/>
            <person name="Zheng T."/>
        </authorList>
    </citation>
    <scope>NUCLEOTIDE SEQUENCE [LARGE SCALE GENOMIC DNA]</scope>
    <source>
        <strain evidence="7 8">KD52</strain>
    </source>
</reference>
<comment type="caution">
    <text evidence="7">The sequence shown here is derived from an EMBL/GenBank/DDBJ whole genome shotgun (WGS) entry which is preliminary data.</text>
</comment>
<evidence type="ECO:0000313" key="8">
    <source>
        <dbReference type="Proteomes" id="UP000029736"/>
    </source>
</evidence>
<dbReference type="InterPro" id="IPR006665">
    <property type="entry name" value="OmpA-like"/>
</dbReference>
<evidence type="ECO:0000256" key="3">
    <source>
        <dbReference type="ARBA" id="ARBA00023237"/>
    </source>
</evidence>
<sequence>MIHFGRNSSQIKYSDYGTLASIAKMMKANPNIKLVVTGFTDATAQKTYNDNLSYLRAKEIIDHFVVNHGIGRGRLILQWKGEENLLVPNNNSYMNRRVEFSLATPSDIEMDPPETLNSSPSNTDYGY</sequence>
<keyword evidence="3" id="KW-0998">Cell outer membrane</keyword>
<evidence type="ECO:0000259" key="6">
    <source>
        <dbReference type="PROSITE" id="PS51123"/>
    </source>
</evidence>
<comment type="subcellular location">
    <subcellularLocation>
        <location evidence="1">Cell outer membrane</location>
    </subcellularLocation>
</comment>
<evidence type="ECO:0000256" key="2">
    <source>
        <dbReference type="ARBA" id="ARBA00023136"/>
    </source>
</evidence>
<evidence type="ECO:0000256" key="4">
    <source>
        <dbReference type="PROSITE-ProRule" id="PRU00473"/>
    </source>
</evidence>